<keyword evidence="8 9" id="KW-0342">GTP-binding</keyword>
<dbReference type="GO" id="GO:0005737">
    <property type="term" value="C:cytoplasm"/>
    <property type="evidence" value="ECO:0007669"/>
    <property type="project" value="UniProtKB-SubCell"/>
</dbReference>
<dbReference type="InterPro" id="IPR009000">
    <property type="entry name" value="Transl_B-barrel_sf"/>
</dbReference>
<feature type="binding site" evidence="9">
    <location>
        <begin position="461"/>
        <end position="465"/>
    </location>
    <ligand>
        <name>GTP</name>
        <dbReference type="ChEBI" id="CHEBI:37565"/>
    </ligand>
</feature>
<sequence length="904" mass="102931">MPKKKEKEIVLKELAKEIKVKSDEIINFLNKKGKKNLEENSLIDSETVIEIKDHFKELAQKKSKTKKSEVKKDKSEKEEKKTTKKTTSKSGKTEKKKKVAKVETKKEEVEEIIEDEEVEETEKKPKRRFSGIEFITEVKEEEIKKEEKVEEEKKSVAEEIKKEEKVEEKIPEVKEVKEIKPEVKPLEEKKDFNIKNMQEVEVEKKETIEKQKIESQRVEKKPPFEKKVERYEKRERKDFYNKGRQNYPPKFEEVKPIFEPDKKFVTSEEITKGKKGKKKKVIDEKVIEKSIQKTIKAIRAGELSHKKKYKEKPKDIKEEGETKKIAISDFIVLSDLADRINVDPVELIEKGIELGLMVTINQRIDFETASLLLMEFGYDVEKIAPEIEEKTKKEEDEEKEKYELLKRPPVITIMGHVDHGKTTLIDFLRKSRIADSEYGKITQDLGAYTVNTKHGLITILDTPGHEAFTAMRARGAQITDIAVIVIAANDGVQPQTIEAINHCKLANVPIIVAINKIDLPESDINRVKRELLNINVVPDEFGGNVPVVPISAKTGKNIEELLETIAIQAELLDLKAPYEGSVKGTVIEIKQDKGLGAIFNCIIQKGTLKKDDFFVVGKVYGKVRKMLNEFKQEVHQATPGIPIMIVGANELPEVGDILTTVENEKTAKDIARERYFAYREQLLKKREITSLDGFEKQLEIMKKKELNIIIKGKAYGSIEALADSLQMLSNEDAIVNVVLKDVGIVTENDVNAAVASKGMIIAFDTSVDPNARAKAKTEGIIIKQYNVIYDVIDDIKNALKSFKEVVYENKIIGTAEVRELFKISRLGTIAGLYVLDGKIVRNSMINILRNGNDLGSYSIKTLKRFKDDVKEVEAGYECAVLLDGFDDIEKGDIFKCIIKVEKKD</sequence>
<dbReference type="PROSITE" id="PS51722">
    <property type="entry name" value="G_TR_2"/>
    <property type="match status" value="1"/>
</dbReference>
<dbReference type="Gene3D" id="2.40.30.10">
    <property type="entry name" value="Translation factors"/>
    <property type="match status" value="2"/>
</dbReference>
<dbReference type="InterPro" id="IPR015760">
    <property type="entry name" value="TIF_IF2"/>
</dbReference>
<evidence type="ECO:0000256" key="3">
    <source>
        <dbReference type="ARBA" id="ARBA00020675"/>
    </source>
</evidence>
<gene>
    <name evidence="9" type="primary">infB</name>
    <name evidence="13" type="ORF">ENS15_06470</name>
</gene>
<dbReference type="AlphaFoldDB" id="A0A7C3J6S0"/>
<name>A0A7C3J6S0_UNCW3</name>
<dbReference type="HAMAP" id="MF_00100_B">
    <property type="entry name" value="IF_2_B"/>
    <property type="match status" value="1"/>
</dbReference>
<dbReference type="Pfam" id="PF03144">
    <property type="entry name" value="GTP_EFTU_D2"/>
    <property type="match status" value="1"/>
</dbReference>
<evidence type="ECO:0000256" key="6">
    <source>
        <dbReference type="ARBA" id="ARBA00022741"/>
    </source>
</evidence>
<dbReference type="GO" id="GO:0003743">
    <property type="term" value="F:translation initiation factor activity"/>
    <property type="evidence" value="ECO:0007669"/>
    <property type="project" value="UniProtKB-UniRule"/>
</dbReference>
<comment type="caution">
    <text evidence="13">The sequence shown here is derived from an EMBL/GenBank/DDBJ whole genome shotgun (WGS) entry which is preliminary data.</text>
</comment>
<dbReference type="GO" id="GO:0005525">
    <property type="term" value="F:GTP binding"/>
    <property type="evidence" value="ECO:0007669"/>
    <property type="project" value="UniProtKB-KW"/>
</dbReference>
<accession>A0A7C3J6S0</accession>
<dbReference type="Pfam" id="PF11987">
    <property type="entry name" value="IF-2"/>
    <property type="match status" value="1"/>
</dbReference>
<feature type="compositionally biased region" description="Basic and acidic residues" evidence="11">
    <location>
        <begin position="60"/>
        <end position="81"/>
    </location>
</feature>
<dbReference type="Gene3D" id="3.40.50.300">
    <property type="entry name" value="P-loop containing nucleotide triphosphate hydrolases"/>
    <property type="match status" value="1"/>
</dbReference>
<dbReference type="CDD" id="cd01887">
    <property type="entry name" value="IF2_eIF5B"/>
    <property type="match status" value="1"/>
</dbReference>
<dbReference type="PANTHER" id="PTHR43381:SF5">
    <property type="entry name" value="TR-TYPE G DOMAIN-CONTAINING PROTEIN"/>
    <property type="match status" value="1"/>
</dbReference>
<keyword evidence="4 9" id="KW-0963">Cytoplasm</keyword>
<dbReference type="InterPro" id="IPR027417">
    <property type="entry name" value="P-loop_NTPase"/>
</dbReference>
<keyword evidence="5 9" id="KW-0396">Initiation factor</keyword>
<dbReference type="InterPro" id="IPR005225">
    <property type="entry name" value="Small_GTP-bd"/>
</dbReference>
<dbReference type="InterPro" id="IPR000178">
    <property type="entry name" value="TF_IF2_bacterial-like"/>
</dbReference>
<dbReference type="InterPro" id="IPR053905">
    <property type="entry name" value="EF-G-like_DII"/>
</dbReference>
<dbReference type="InterPro" id="IPR036925">
    <property type="entry name" value="TIF_IF2_dom3_sf"/>
</dbReference>
<dbReference type="CDD" id="cd03692">
    <property type="entry name" value="mtIF2_IVc"/>
    <property type="match status" value="1"/>
</dbReference>
<organism evidence="13">
    <name type="scientific">candidate division WOR-3 bacterium</name>
    <dbReference type="NCBI Taxonomy" id="2052148"/>
    <lineage>
        <taxon>Bacteria</taxon>
        <taxon>Bacteria division WOR-3</taxon>
    </lineage>
</organism>
<dbReference type="SUPFAM" id="SSF50447">
    <property type="entry name" value="Translation proteins"/>
    <property type="match status" value="2"/>
</dbReference>
<dbReference type="InterPro" id="IPR006847">
    <property type="entry name" value="IF2_N"/>
</dbReference>
<comment type="similarity">
    <text evidence="2 9 10">Belongs to the TRAFAC class translation factor GTPase superfamily. Classic translation factor GTPase family. IF-2 subfamily.</text>
</comment>
<dbReference type="NCBIfam" id="TIGR00487">
    <property type="entry name" value="IF-2"/>
    <property type="match status" value="1"/>
</dbReference>
<dbReference type="NCBIfam" id="TIGR00231">
    <property type="entry name" value="small_GTP"/>
    <property type="match status" value="1"/>
</dbReference>
<feature type="region of interest" description="G-domain" evidence="9">
    <location>
        <begin position="409"/>
        <end position="557"/>
    </location>
</feature>
<keyword evidence="6 9" id="KW-0547">Nucleotide-binding</keyword>
<feature type="binding site" evidence="9">
    <location>
        <begin position="515"/>
        <end position="518"/>
    </location>
    <ligand>
        <name>GTP</name>
        <dbReference type="ChEBI" id="CHEBI:37565"/>
    </ligand>
</feature>
<evidence type="ECO:0000313" key="13">
    <source>
        <dbReference type="EMBL" id="HFK24270.1"/>
    </source>
</evidence>
<dbReference type="EMBL" id="DSTT01000005">
    <property type="protein sequence ID" value="HFK24270.1"/>
    <property type="molecule type" value="Genomic_DNA"/>
</dbReference>
<dbReference type="Pfam" id="PF00009">
    <property type="entry name" value="GTP_EFTU"/>
    <property type="match status" value="1"/>
</dbReference>
<dbReference type="SUPFAM" id="SSF52540">
    <property type="entry name" value="P-loop containing nucleoside triphosphate hydrolases"/>
    <property type="match status" value="1"/>
</dbReference>
<dbReference type="InterPro" id="IPR023115">
    <property type="entry name" value="TIF_IF2_dom3"/>
</dbReference>
<protein>
    <recommendedName>
        <fullName evidence="3 9">Translation initiation factor IF-2</fullName>
    </recommendedName>
</protein>
<evidence type="ECO:0000256" key="9">
    <source>
        <dbReference type="HAMAP-Rule" id="MF_00100"/>
    </source>
</evidence>
<evidence type="ECO:0000256" key="1">
    <source>
        <dbReference type="ARBA" id="ARBA00004496"/>
    </source>
</evidence>
<dbReference type="CDD" id="cd03702">
    <property type="entry name" value="IF2_mtIF2_II"/>
    <property type="match status" value="1"/>
</dbReference>
<comment type="function">
    <text evidence="9 10">One of the essential components for the initiation of protein synthesis. Protects formylmethionyl-tRNA from spontaneous hydrolysis and promotes its binding to the 30S ribosomal subunits. Also involved in the hydrolysis of GTP during the formation of the 70S ribosomal complex.</text>
</comment>
<evidence type="ECO:0000256" key="10">
    <source>
        <dbReference type="RuleBase" id="RU000644"/>
    </source>
</evidence>
<comment type="subcellular location">
    <subcellularLocation>
        <location evidence="1 9">Cytoplasm</location>
    </subcellularLocation>
</comment>
<evidence type="ECO:0000259" key="12">
    <source>
        <dbReference type="PROSITE" id="PS51722"/>
    </source>
</evidence>
<dbReference type="Pfam" id="PF04760">
    <property type="entry name" value="IF2_N"/>
    <property type="match status" value="2"/>
</dbReference>
<dbReference type="GO" id="GO:0003924">
    <property type="term" value="F:GTPase activity"/>
    <property type="evidence" value="ECO:0007669"/>
    <property type="project" value="UniProtKB-UniRule"/>
</dbReference>
<dbReference type="FunFam" id="2.40.30.10:FF:000008">
    <property type="entry name" value="Translation initiation factor IF-2"/>
    <property type="match status" value="1"/>
</dbReference>
<evidence type="ECO:0000256" key="4">
    <source>
        <dbReference type="ARBA" id="ARBA00022490"/>
    </source>
</evidence>
<evidence type="ECO:0000256" key="2">
    <source>
        <dbReference type="ARBA" id="ARBA00007733"/>
    </source>
</evidence>
<dbReference type="FunFam" id="3.40.50.10050:FF:000001">
    <property type="entry name" value="Translation initiation factor IF-2"/>
    <property type="match status" value="1"/>
</dbReference>
<evidence type="ECO:0000256" key="5">
    <source>
        <dbReference type="ARBA" id="ARBA00022540"/>
    </source>
</evidence>
<dbReference type="Pfam" id="PF22042">
    <property type="entry name" value="EF-G_D2"/>
    <property type="match status" value="1"/>
</dbReference>
<feature type="binding site" evidence="9">
    <location>
        <begin position="415"/>
        <end position="422"/>
    </location>
    <ligand>
        <name>GTP</name>
        <dbReference type="ChEBI" id="CHEBI:37565"/>
    </ligand>
</feature>
<dbReference type="PANTHER" id="PTHR43381">
    <property type="entry name" value="TRANSLATION INITIATION FACTOR IF-2-RELATED"/>
    <property type="match status" value="1"/>
</dbReference>
<dbReference type="FunFam" id="3.40.50.300:FF:000019">
    <property type="entry name" value="Translation initiation factor IF-2"/>
    <property type="match status" value="1"/>
</dbReference>
<dbReference type="SUPFAM" id="SSF52156">
    <property type="entry name" value="Initiation factor IF2/eIF5b, domain 3"/>
    <property type="match status" value="1"/>
</dbReference>
<evidence type="ECO:0000256" key="8">
    <source>
        <dbReference type="ARBA" id="ARBA00023134"/>
    </source>
</evidence>
<dbReference type="InterPro" id="IPR044145">
    <property type="entry name" value="IF2_II"/>
</dbReference>
<evidence type="ECO:0000256" key="11">
    <source>
        <dbReference type="SAM" id="MobiDB-lite"/>
    </source>
</evidence>
<evidence type="ECO:0000256" key="7">
    <source>
        <dbReference type="ARBA" id="ARBA00022917"/>
    </source>
</evidence>
<dbReference type="InterPro" id="IPR004161">
    <property type="entry name" value="EFTu-like_2"/>
</dbReference>
<dbReference type="Gene3D" id="3.40.50.10050">
    <property type="entry name" value="Translation initiation factor IF- 2, domain 3"/>
    <property type="match status" value="1"/>
</dbReference>
<proteinExistence type="inferred from homology"/>
<dbReference type="PRINTS" id="PR00449">
    <property type="entry name" value="RASTRNSFRMNG"/>
</dbReference>
<reference evidence="13" key="1">
    <citation type="journal article" date="2020" name="mSystems">
        <title>Genome- and Community-Level Interaction Insights into Carbon Utilization and Element Cycling Functions of Hydrothermarchaeota in Hydrothermal Sediment.</title>
        <authorList>
            <person name="Zhou Z."/>
            <person name="Liu Y."/>
            <person name="Xu W."/>
            <person name="Pan J."/>
            <person name="Luo Z.H."/>
            <person name="Li M."/>
        </authorList>
    </citation>
    <scope>NUCLEOTIDE SEQUENCE [LARGE SCALE GENOMIC DNA]</scope>
    <source>
        <strain evidence="13">SpSt-464</strain>
    </source>
</reference>
<feature type="region of interest" description="Disordered" evidence="11">
    <location>
        <begin position="60"/>
        <end position="103"/>
    </location>
</feature>
<keyword evidence="7 9" id="KW-0648">Protein biosynthesis</keyword>
<feature type="domain" description="Tr-type G" evidence="12">
    <location>
        <begin position="406"/>
        <end position="575"/>
    </location>
</feature>
<dbReference type="InterPro" id="IPR000795">
    <property type="entry name" value="T_Tr_GTP-bd_dom"/>
</dbReference>